<dbReference type="GO" id="GO:0016787">
    <property type="term" value="F:hydrolase activity"/>
    <property type="evidence" value="ECO:0007669"/>
    <property type="project" value="UniProtKB-KW"/>
</dbReference>
<dbReference type="PROSITE" id="PS51194">
    <property type="entry name" value="HELICASE_CTER"/>
    <property type="match status" value="1"/>
</dbReference>
<dbReference type="Proteomes" id="UP000000702">
    <property type="component" value="Unassembled WGS sequence"/>
</dbReference>
<comment type="function">
    <text evidence="5">RNA helicase.</text>
</comment>
<dbReference type="InterPro" id="IPR027417">
    <property type="entry name" value="P-loop_NTPase"/>
</dbReference>
<evidence type="ECO:0000256" key="4">
    <source>
        <dbReference type="ARBA" id="ARBA00022884"/>
    </source>
</evidence>
<feature type="domain" description="Helicase C-terminal" evidence="6">
    <location>
        <begin position="504"/>
        <end position="645"/>
    </location>
</feature>
<dbReference type="GO" id="GO:0003724">
    <property type="term" value="F:RNA helicase activity"/>
    <property type="evidence" value="ECO:0007669"/>
    <property type="project" value="UniProtKB-EC"/>
</dbReference>
<organism evidence="7 8">
    <name type="scientific">Trypanosoma congolense (strain IL3000)</name>
    <dbReference type="NCBI Taxonomy" id="1068625"/>
    <lineage>
        <taxon>Eukaryota</taxon>
        <taxon>Discoba</taxon>
        <taxon>Euglenozoa</taxon>
        <taxon>Kinetoplastea</taxon>
        <taxon>Metakinetoplastina</taxon>
        <taxon>Trypanosomatida</taxon>
        <taxon>Trypanosomatidae</taxon>
        <taxon>Trypanosoma</taxon>
        <taxon>Nannomonas</taxon>
    </lineage>
</organism>
<keyword evidence="8" id="KW-1185">Reference proteome</keyword>
<dbReference type="AlphaFoldDB" id="F9WFH8"/>
<dbReference type="InterPro" id="IPR001650">
    <property type="entry name" value="Helicase_C-like"/>
</dbReference>
<dbReference type="GO" id="GO:0003723">
    <property type="term" value="F:RNA binding"/>
    <property type="evidence" value="ECO:0007669"/>
    <property type="project" value="UniProtKB-UniRule"/>
</dbReference>
<dbReference type="VEuPathDB" id="TriTrypDB:TcIL3000_0_10180"/>
<dbReference type="GO" id="GO:0005524">
    <property type="term" value="F:ATP binding"/>
    <property type="evidence" value="ECO:0007669"/>
    <property type="project" value="UniProtKB-UniRule"/>
</dbReference>
<reference evidence="8" key="1">
    <citation type="submission" date="2011-07" db="EMBL/GenBank/DDBJ databases">
        <title>Divergent evolution of antigenic variation in African trypanosomes.</title>
        <authorList>
            <person name="Jackson A.P."/>
            <person name="Berry A."/>
            <person name="Allison H.C."/>
            <person name="Burton P."/>
            <person name="Anderson J."/>
            <person name="Aslett M."/>
            <person name="Brown R."/>
            <person name="Corton N."/>
            <person name="Harris D."/>
            <person name="Hauser H."/>
            <person name="Gamble J."/>
            <person name="Gilderthorp R."/>
            <person name="McQuillan J."/>
            <person name="Quail M.A."/>
            <person name="Sanders M."/>
            <person name="Van Tonder A."/>
            <person name="Ginger M.L."/>
            <person name="Donelson J.E."/>
            <person name="Field M.C."/>
            <person name="Barry J.D."/>
            <person name="Berriman M."/>
            <person name="Hertz-Fowler C."/>
        </authorList>
    </citation>
    <scope>NUCLEOTIDE SEQUENCE [LARGE SCALE GENOMIC DNA]</scope>
    <source>
        <strain evidence="8">IL3000</strain>
    </source>
</reference>
<evidence type="ECO:0000313" key="8">
    <source>
        <dbReference type="Proteomes" id="UP000000702"/>
    </source>
</evidence>
<dbReference type="SUPFAM" id="SSF52540">
    <property type="entry name" value="P-loop containing nucleoside triphosphate hydrolases"/>
    <property type="match status" value="1"/>
</dbReference>
<comment type="domain">
    <text evidence="5">The Q motif is unique to and characteristic of the DEAD box family of RNA helicases and controls ATP binding and hydrolysis.</text>
</comment>
<reference evidence="7 8" key="2">
    <citation type="journal article" date="2012" name="Proc. Natl. Acad. Sci. U.S.A.">
        <title>Antigenic diversity is generated by distinct evolutionary mechanisms in African trypanosome species.</title>
        <authorList>
            <person name="Jackson A.P."/>
            <person name="Berry A."/>
            <person name="Aslett M."/>
            <person name="Allison H.C."/>
            <person name="Burton P."/>
            <person name="Vavrova-Anderson J."/>
            <person name="Brown R."/>
            <person name="Browne H."/>
            <person name="Corton N."/>
            <person name="Hauser H."/>
            <person name="Gamble J."/>
            <person name="Gilderthorp R."/>
            <person name="Marcello L."/>
            <person name="McQuillan J."/>
            <person name="Otto T.D."/>
            <person name="Quail M.A."/>
            <person name="Sanders M.J."/>
            <person name="van Tonder A."/>
            <person name="Ginger M.L."/>
            <person name="Field M.C."/>
            <person name="Barry J.D."/>
            <person name="Hertz-Fowler C."/>
            <person name="Berriman M."/>
        </authorList>
    </citation>
    <scope>NUCLEOTIDE SEQUENCE [LARGE SCALE GENOMIC DNA]</scope>
    <source>
        <strain evidence="7 8">IL3000</strain>
    </source>
</reference>
<dbReference type="EMBL" id="CAEQ01002145">
    <property type="protein sequence ID" value="CCD16050.1"/>
    <property type="molecule type" value="Genomic_DNA"/>
</dbReference>
<comment type="catalytic activity">
    <reaction evidence="5">
        <text>ATP + H2O = ADP + phosphate + H(+)</text>
        <dbReference type="Rhea" id="RHEA:13065"/>
        <dbReference type="ChEBI" id="CHEBI:15377"/>
        <dbReference type="ChEBI" id="CHEBI:15378"/>
        <dbReference type="ChEBI" id="CHEBI:30616"/>
        <dbReference type="ChEBI" id="CHEBI:43474"/>
        <dbReference type="ChEBI" id="CHEBI:456216"/>
        <dbReference type="EC" id="3.6.4.13"/>
    </reaction>
</comment>
<keyword evidence="2 5" id="KW-0378">Hydrolase</keyword>
<proteinExistence type="inferred from homology"/>
<name>F9WFH8_TRYCI</name>
<dbReference type="Gene3D" id="3.40.50.300">
    <property type="entry name" value="P-loop containing nucleotide triphosphate hydrolases"/>
    <property type="match status" value="2"/>
</dbReference>
<keyword evidence="5" id="KW-0347">Helicase</keyword>
<comment type="similarity">
    <text evidence="5">Belongs to the DEAD box helicase family.</text>
</comment>
<dbReference type="Pfam" id="PF00270">
    <property type="entry name" value="DEAD"/>
    <property type="match status" value="1"/>
</dbReference>
<evidence type="ECO:0000256" key="2">
    <source>
        <dbReference type="ARBA" id="ARBA00022801"/>
    </source>
</evidence>
<sequence length="800" mass="90534">MRWRGHRGNMRRVVCFSVPDTYWRPTPSLFVSCRTVIQSNDSRGLRSPLDQYEDFKLVMQLRRNGRGNYYRYQQKLWPSVEALEKELTEKLYSSTERAPLALLPRPKGSILHRETYVLEGNGAITLLEDVCSSLKHSEYAGEGVKNSVALHDSVGSVEEANPAPCEAGDDIESKIITENDLEGTVLEAARERARTVIWDDLRVNEATTSRTNIPDVLKRALPSAREEGGVVWEALGLCPVLSSRVMDVLGGAPTRLQSRLLPALLHEDHNDVLFNGVTGSGKTSALIIALLHAVRTEAAGFNVFVASNMIAAMRAYDKVKALCGDMGGLMVDRPKEDFSWLFMGIFSGEYDSYYHDLRRSLHSDHGPVRLLITTADTMCQLLFEKKMEFEAFGYLRRVYVDDIGVQLPMVPPNAPVHEMRERLRNPLPCELLLGTLHQLPGPHIRSILQLGLVSADMEPTLKDHLKALCVKLERHTIVLSAVRIPSTIHCLFSFHLPYEDVYQHVVQLIWNARRTIPGRAIIYIRYEDDILQVRTKLRRLGMDAKLFSEIYHAGEFRDSWKFLLLREAEAFGLNLPFVSHVFITFCPRSICSFQHMCGRTGRLGNVGWVYTVTDRREAKAVREIATHLEVDFCNHVVDVNLVQMVPSDVDRLTKEFELYGLDPQYAVKQHYIVQSENPDMAYRSREFFSKPARKQFQMEDYTPVPELHRRFVNSKKLAKDIERNPSIAISLQQKGLLNEKLAPTRKLKNLLNRKSRASNAPVYNVGGRALKAFSSTVAAETSVNSSDDAGKGNLMCPPPC</sequence>
<accession>F9WFH8</accession>
<keyword evidence="4 5" id="KW-0694">RNA-binding</keyword>
<evidence type="ECO:0000259" key="6">
    <source>
        <dbReference type="PROSITE" id="PS51194"/>
    </source>
</evidence>
<evidence type="ECO:0000313" key="7">
    <source>
        <dbReference type="EMBL" id="CCD16050.1"/>
    </source>
</evidence>
<dbReference type="EC" id="3.6.4.13" evidence="5"/>
<evidence type="ECO:0000256" key="1">
    <source>
        <dbReference type="ARBA" id="ARBA00022741"/>
    </source>
</evidence>
<gene>
    <name evidence="7" type="ORF">TCIL3000_0_10180</name>
</gene>
<protein>
    <recommendedName>
        <fullName evidence="5">ATP-dependent RNA helicase</fullName>
        <ecNumber evidence="5">3.6.4.13</ecNumber>
    </recommendedName>
</protein>
<keyword evidence="3 5" id="KW-0067">ATP-binding</keyword>
<keyword evidence="1 5" id="KW-0547">Nucleotide-binding</keyword>
<comment type="caution">
    <text evidence="7">The sequence shown here is derived from an EMBL/GenBank/DDBJ whole genome shotgun (WGS) entry which is preliminary data.</text>
</comment>
<evidence type="ECO:0000256" key="5">
    <source>
        <dbReference type="RuleBase" id="RU365068"/>
    </source>
</evidence>
<evidence type="ECO:0000256" key="3">
    <source>
        <dbReference type="ARBA" id="ARBA00022840"/>
    </source>
</evidence>
<dbReference type="PANTHER" id="PTHR24031">
    <property type="entry name" value="RNA HELICASE"/>
    <property type="match status" value="1"/>
</dbReference>
<dbReference type="InterPro" id="IPR011545">
    <property type="entry name" value="DEAD/DEAH_box_helicase_dom"/>
</dbReference>
<dbReference type="OMA" id="NPDMAYR"/>